<feature type="compositionally biased region" description="Basic and acidic residues" evidence="1">
    <location>
        <begin position="174"/>
        <end position="186"/>
    </location>
</feature>
<dbReference type="EMBL" id="MU004196">
    <property type="protein sequence ID" value="KAF2490787.1"/>
    <property type="molecule type" value="Genomic_DNA"/>
</dbReference>
<gene>
    <name evidence="2" type="ORF">BU16DRAFT_543090</name>
</gene>
<dbReference type="AlphaFoldDB" id="A0A6A6QH66"/>
<name>A0A6A6QH66_9PEZI</name>
<organism evidence="2 3">
    <name type="scientific">Lophium mytilinum</name>
    <dbReference type="NCBI Taxonomy" id="390894"/>
    <lineage>
        <taxon>Eukaryota</taxon>
        <taxon>Fungi</taxon>
        <taxon>Dikarya</taxon>
        <taxon>Ascomycota</taxon>
        <taxon>Pezizomycotina</taxon>
        <taxon>Dothideomycetes</taxon>
        <taxon>Pleosporomycetidae</taxon>
        <taxon>Mytilinidiales</taxon>
        <taxon>Mytilinidiaceae</taxon>
        <taxon>Lophium</taxon>
    </lineage>
</organism>
<dbReference type="Proteomes" id="UP000799750">
    <property type="component" value="Unassembled WGS sequence"/>
</dbReference>
<protein>
    <submittedName>
        <fullName evidence="2">Uncharacterized protein</fullName>
    </submittedName>
</protein>
<sequence>MPEQGPRQPLYIPPHKLQTPSPAPTASNWRQSGPTPPSTPPPWAPPHRPLTPPTPPRAETSTPSRSKAGRPRQRKRFTQNGKAATKRPYVLPTAPTTLSLPERSWRDGPREGRICRLRNDNGLKDWICTDNVDETTLAKLAEGPIIVVQHDRAKQKLAFYPMLADSVDCFDYPEKGDADARGGNEEEKTDDPPPITLGLVYKSNQIQVHCRVNLTRKFWVDTKAVELYLDQGGSVVDIEKLDLEAIVTTADKVVPGRSKESWVSRTQGRFITAQFRPGQLVPGTVAMLAAKPEVVGSMLHQQVDKEKFFGRPVLVTEIHDEDGSASFLPITTFGGSTMKNREDALKNQVLRERFMVFYHADGKGGPFKLIYYDFKSSMLPELSWLKIETTFRVEQKYLHRNIFDYVPVDIRISEESLALIHQENRRVEGSRKVCREAKGPNLNAWIPGDIARFASNPAPDSVLHDQIPTEDRHRHLDKPILIMGEKDGVIQAFRVCLFGNKDVASSYEGPDGLLGRIRHLAIEGDYTFSHDNTPLLELRSDSLQMPQRAYVKVDQLWGVEAKNTRLWSEQPVRLTDSALEKIKSWRKMHKTALRPIHTSALPDSFDDVFEQPCE</sequence>
<feature type="region of interest" description="Disordered" evidence="1">
    <location>
        <begin position="1"/>
        <end position="106"/>
    </location>
</feature>
<accession>A0A6A6QH66</accession>
<keyword evidence="3" id="KW-1185">Reference proteome</keyword>
<proteinExistence type="predicted"/>
<evidence type="ECO:0000313" key="2">
    <source>
        <dbReference type="EMBL" id="KAF2490787.1"/>
    </source>
</evidence>
<reference evidence="2" key="1">
    <citation type="journal article" date="2020" name="Stud. Mycol.">
        <title>101 Dothideomycetes genomes: a test case for predicting lifestyles and emergence of pathogens.</title>
        <authorList>
            <person name="Haridas S."/>
            <person name="Albert R."/>
            <person name="Binder M."/>
            <person name="Bloem J."/>
            <person name="Labutti K."/>
            <person name="Salamov A."/>
            <person name="Andreopoulos B."/>
            <person name="Baker S."/>
            <person name="Barry K."/>
            <person name="Bills G."/>
            <person name="Bluhm B."/>
            <person name="Cannon C."/>
            <person name="Castanera R."/>
            <person name="Culley D."/>
            <person name="Daum C."/>
            <person name="Ezra D."/>
            <person name="Gonzalez J."/>
            <person name="Henrissat B."/>
            <person name="Kuo A."/>
            <person name="Liang C."/>
            <person name="Lipzen A."/>
            <person name="Lutzoni F."/>
            <person name="Magnuson J."/>
            <person name="Mondo S."/>
            <person name="Nolan M."/>
            <person name="Ohm R."/>
            <person name="Pangilinan J."/>
            <person name="Park H.-J."/>
            <person name="Ramirez L."/>
            <person name="Alfaro M."/>
            <person name="Sun H."/>
            <person name="Tritt A."/>
            <person name="Yoshinaga Y."/>
            <person name="Zwiers L.-H."/>
            <person name="Turgeon B."/>
            <person name="Goodwin S."/>
            <person name="Spatafora J."/>
            <person name="Crous P."/>
            <person name="Grigoriev I."/>
        </authorList>
    </citation>
    <scope>NUCLEOTIDE SEQUENCE</scope>
    <source>
        <strain evidence="2">CBS 269.34</strain>
    </source>
</reference>
<evidence type="ECO:0000313" key="3">
    <source>
        <dbReference type="Proteomes" id="UP000799750"/>
    </source>
</evidence>
<dbReference type="OrthoDB" id="10474620at2759"/>
<feature type="compositionally biased region" description="Pro residues" evidence="1">
    <location>
        <begin position="34"/>
        <end position="56"/>
    </location>
</feature>
<feature type="compositionally biased region" description="Polar residues" evidence="1">
    <location>
        <begin position="18"/>
        <end position="33"/>
    </location>
</feature>
<feature type="compositionally biased region" description="Basic residues" evidence="1">
    <location>
        <begin position="67"/>
        <end position="77"/>
    </location>
</feature>
<feature type="region of interest" description="Disordered" evidence="1">
    <location>
        <begin position="174"/>
        <end position="193"/>
    </location>
</feature>
<evidence type="ECO:0000256" key="1">
    <source>
        <dbReference type="SAM" id="MobiDB-lite"/>
    </source>
</evidence>